<name>A0ABN1VS00_9ACTN</name>
<dbReference type="InterPro" id="IPR004360">
    <property type="entry name" value="Glyas_Fos-R_dOase_dom"/>
</dbReference>
<reference evidence="2 3" key="1">
    <citation type="journal article" date="2019" name="Int. J. Syst. Evol. Microbiol.">
        <title>The Global Catalogue of Microorganisms (GCM) 10K type strain sequencing project: providing services to taxonomists for standard genome sequencing and annotation.</title>
        <authorList>
            <consortium name="The Broad Institute Genomics Platform"/>
            <consortium name="The Broad Institute Genome Sequencing Center for Infectious Disease"/>
            <person name="Wu L."/>
            <person name="Ma J."/>
        </authorList>
    </citation>
    <scope>NUCLEOTIDE SEQUENCE [LARGE SCALE GENOMIC DNA]</scope>
    <source>
        <strain evidence="2 3">JCM 13004</strain>
    </source>
</reference>
<evidence type="ECO:0000313" key="3">
    <source>
        <dbReference type="Proteomes" id="UP001500037"/>
    </source>
</evidence>
<dbReference type="InterPro" id="IPR029068">
    <property type="entry name" value="Glyas_Bleomycin-R_OHBP_Dase"/>
</dbReference>
<evidence type="ECO:0000259" key="1">
    <source>
        <dbReference type="PROSITE" id="PS51819"/>
    </source>
</evidence>
<dbReference type="PANTHER" id="PTHR36503">
    <property type="entry name" value="BLR2520 PROTEIN"/>
    <property type="match status" value="1"/>
</dbReference>
<dbReference type="Proteomes" id="UP001500037">
    <property type="component" value="Unassembled WGS sequence"/>
</dbReference>
<protein>
    <recommendedName>
        <fullName evidence="1">VOC domain-containing protein</fullName>
    </recommendedName>
</protein>
<dbReference type="InterPro" id="IPR037523">
    <property type="entry name" value="VOC_core"/>
</dbReference>
<evidence type="ECO:0000313" key="2">
    <source>
        <dbReference type="EMBL" id="GAA1218114.1"/>
    </source>
</evidence>
<organism evidence="2 3">
    <name type="scientific">Kitasatospora nipponensis</name>
    <dbReference type="NCBI Taxonomy" id="258049"/>
    <lineage>
        <taxon>Bacteria</taxon>
        <taxon>Bacillati</taxon>
        <taxon>Actinomycetota</taxon>
        <taxon>Actinomycetes</taxon>
        <taxon>Kitasatosporales</taxon>
        <taxon>Streptomycetaceae</taxon>
        <taxon>Kitasatospora</taxon>
    </lineage>
</organism>
<proteinExistence type="predicted"/>
<gene>
    <name evidence="2" type="ORF">GCM10009665_05010</name>
</gene>
<dbReference type="Pfam" id="PF00903">
    <property type="entry name" value="Glyoxalase"/>
    <property type="match status" value="1"/>
</dbReference>
<sequence>MTAWARGIAASTVFVEDLAASKKFYLDVFDAPILFEDEQSVAFGFGGTIVNLLRTTHVPELIEPATAAPREAGVRLVLTVEVDDVDAKCAELAAAGVELVNGPMDRRWGPRTASFRDLDGYMWEIAQGQ</sequence>
<feature type="domain" description="VOC" evidence="1">
    <location>
        <begin position="7"/>
        <end position="128"/>
    </location>
</feature>
<dbReference type="RefSeq" id="WP_344438493.1">
    <property type="nucleotide sequence ID" value="NZ_BAAALF010000004.1"/>
</dbReference>
<dbReference type="PANTHER" id="PTHR36503:SF1">
    <property type="entry name" value="BLR2520 PROTEIN"/>
    <property type="match status" value="1"/>
</dbReference>
<dbReference type="Gene3D" id="3.10.180.10">
    <property type="entry name" value="2,3-Dihydroxybiphenyl 1,2-Dioxygenase, domain 1"/>
    <property type="match status" value="1"/>
</dbReference>
<dbReference type="SUPFAM" id="SSF54593">
    <property type="entry name" value="Glyoxalase/Bleomycin resistance protein/Dihydroxybiphenyl dioxygenase"/>
    <property type="match status" value="1"/>
</dbReference>
<dbReference type="PROSITE" id="PS51819">
    <property type="entry name" value="VOC"/>
    <property type="match status" value="1"/>
</dbReference>
<comment type="caution">
    <text evidence="2">The sequence shown here is derived from an EMBL/GenBank/DDBJ whole genome shotgun (WGS) entry which is preliminary data.</text>
</comment>
<dbReference type="EMBL" id="BAAALF010000004">
    <property type="protein sequence ID" value="GAA1218114.1"/>
    <property type="molecule type" value="Genomic_DNA"/>
</dbReference>
<keyword evidence="3" id="KW-1185">Reference proteome</keyword>
<accession>A0ABN1VS00</accession>